<comment type="subcellular location">
    <subcellularLocation>
        <location evidence="1">Nucleus</location>
    </subcellularLocation>
</comment>
<proteinExistence type="predicted"/>
<feature type="compositionally biased region" description="Polar residues" evidence="5">
    <location>
        <begin position="428"/>
        <end position="438"/>
    </location>
</feature>
<accession>A0A6P3VLQ2</accession>
<dbReference type="InterPro" id="IPR041913">
    <property type="entry name" value="POLD3_sf"/>
</dbReference>
<dbReference type="RefSeq" id="XP_012674947.2">
    <property type="nucleotide sequence ID" value="XM_012819493.2"/>
</dbReference>
<evidence type="ECO:0000256" key="3">
    <source>
        <dbReference type="ARBA" id="ARBA00022705"/>
    </source>
</evidence>
<dbReference type="GO" id="GO:0043625">
    <property type="term" value="C:delta DNA polymerase complex"/>
    <property type="evidence" value="ECO:0007669"/>
    <property type="project" value="InterPro"/>
</dbReference>
<feature type="region of interest" description="Disordered" evidence="5">
    <location>
        <begin position="396"/>
        <end position="447"/>
    </location>
</feature>
<dbReference type="AlphaFoldDB" id="A0A6P3VLQ2"/>
<evidence type="ECO:0000256" key="5">
    <source>
        <dbReference type="SAM" id="MobiDB-lite"/>
    </source>
</evidence>
<sequence length="447" mass="49938">MDELYLDNIDEYIHDQNQIVTYKWLSLSLGVHVNLAKQMLYHYLDRCRKDGSKTPLHATYLVSGKCVQNGSLCHKVSVVREDKLEDMKTRMDPTISIHVYSIQKAEIKDSSTLYSTDYDAVRDNLKHCNKYSAIHCAAAVPMSPTELELIQEIQQTSSPEKVSKSGLTGHASVAKANVKKSQGIMGMFANKNTAKNQGSNIEVKLEKKDDAPSVETLESKPAGMASAVNNFFGKPTKKQDKCIKKEAESSAQSSTVESKHPKDAELPSKSDDVKEKALKDSKAKREKKDVRSKSKRPELTDSEDEKTESSNKKKRRRIKKPRSDSSDDDEAIADSPAKPTTVTTGSPESQVKEESLPTLEVFPEGKKRKRRRVLKSKTSVDEEGCIVTEKVYESESYSENDEVVTSQPKRSVLPVPGKKEEGRKSAKRQASNKSSKQVSIMGFFQKK</sequence>
<dbReference type="GeneID" id="105893135"/>
<dbReference type="GO" id="GO:0006271">
    <property type="term" value="P:DNA strand elongation involved in DNA replication"/>
    <property type="evidence" value="ECO:0007669"/>
    <property type="project" value="TreeGrafter"/>
</dbReference>
<dbReference type="GO" id="GO:0006297">
    <property type="term" value="P:nucleotide-excision repair, DNA gap filling"/>
    <property type="evidence" value="ECO:0007669"/>
    <property type="project" value="TreeGrafter"/>
</dbReference>
<dbReference type="KEGG" id="char:105893135"/>
<reference evidence="7" key="1">
    <citation type="submission" date="2025-08" db="UniProtKB">
        <authorList>
            <consortium name="RefSeq"/>
        </authorList>
    </citation>
    <scope>IDENTIFICATION</scope>
</reference>
<name>A0A6P3VLQ2_CLUHA</name>
<evidence type="ECO:0000256" key="4">
    <source>
        <dbReference type="ARBA" id="ARBA00023242"/>
    </source>
</evidence>
<keyword evidence="4" id="KW-0539">Nucleus</keyword>
<protein>
    <recommendedName>
        <fullName evidence="2">DNA polymerase delta subunit 3</fullName>
    </recommendedName>
</protein>
<dbReference type="Proteomes" id="UP000515152">
    <property type="component" value="Chromosome 14"/>
</dbReference>
<dbReference type="PANTHER" id="PTHR17598">
    <property type="entry name" value="DNA POLYMERASE DELTA SUBUNIT 3"/>
    <property type="match status" value="1"/>
</dbReference>
<feature type="compositionally biased region" description="Polar residues" evidence="5">
    <location>
        <begin position="338"/>
        <end position="349"/>
    </location>
</feature>
<dbReference type="FunFam" id="3.90.1030.20:FF:000002">
    <property type="entry name" value="DNA polymerase delta subunit"/>
    <property type="match status" value="1"/>
</dbReference>
<keyword evidence="6" id="KW-1185">Reference proteome</keyword>
<evidence type="ECO:0000313" key="7">
    <source>
        <dbReference type="RefSeq" id="XP_012674947.2"/>
    </source>
</evidence>
<dbReference type="InterPro" id="IPR019038">
    <property type="entry name" value="POLD3"/>
</dbReference>
<organism evidence="6 7">
    <name type="scientific">Clupea harengus</name>
    <name type="common">Atlantic herring</name>
    <dbReference type="NCBI Taxonomy" id="7950"/>
    <lineage>
        <taxon>Eukaryota</taxon>
        <taxon>Metazoa</taxon>
        <taxon>Chordata</taxon>
        <taxon>Craniata</taxon>
        <taxon>Vertebrata</taxon>
        <taxon>Euteleostomi</taxon>
        <taxon>Actinopterygii</taxon>
        <taxon>Neopterygii</taxon>
        <taxon>Teleostei</taxon>
        <taxon>Clupei</taxon>
        <taxon>Clupeiformes</taxon>
        <taxon>Clupeoidei</taxon>
        <taxon>Clupeidae</taxon>
        <taxon>Clupea</taxon>
    </lineage>
</organism>
<feature type="compositionally biased region" description="Basic and acidic residues" evidence="5">
    <location>
        <begin position="257"/>
        <end position="299"/>
    </location>
</feature>
<keyword evidence="3" id="KW-0235">DNA replication</keyword>
<dbReference type="PANTHER" id="PTHR17598:SF13">
    <property type="entry name" value="DNA POLYMERASE DELTA SUBUNIT 3"/>
    <property type="match status" value="1"/>
</dbReference>
<dbReference type="GO" id="GO:1904161">
    <property type="term" value="P:DNA synthesis involved in UV-damage excision repair"/>
    <property type="evidence" value="ECO:0007669"/>
    <property type="project" value="TreeGrafter"/>
</dbReference>
<dbReference type="CTD" id="10714"/>
<evidence type="ECO:0000256" key="2">
    <source>
        <dbReference type="ARBA" id="ARBA00017589"/>
    </source>
</evidence>
<evidence type="ECO:0000313" key="6">
    <source>
        <dbReference type="Proteomes" id="UP000515152"/>
    </source>
</evidence>
<dbReference type="Gene3D" id="3.90.1030.20">
    <property type="entry name" value="DNA polymerase delta, p66 (Cdc27) subunit, wHTH domain"/>
    <property type="match status" value="1"/>
</dbReference>
<feature type="compositionally biased region" description="Basic and acidic residues" evidence="5">
    <location>
        <begin position="237"/>
        <end position="248"/>
    </location>
</feature>
<feature type="region of interest" description="Disordered" evidence="5">
    <location>
        <begin position="199"/>
        <end position="380"/>
    </location>
</feature>
<dbReference type="Pfam" id="PF09507">
    <property type="entry name" value="CDC27"/>
    <property type="match status" value="1"/>
</dbReference>
<evidence type="ECO:0000256" key="1">
    <source>
        <dbReference type="ARBA" id="ARBA00004123"/>
    </source>
</evidence>
<gene>
    <name evidence="7" type="primary">pold3</name>
</gene>
<dbReference type="GO" id="GO:0003887">
    <property type="term" value="F:DNA-directed DNA polymerase activity"/>
    <property type="evidence" value="ECO:0007669"/>
    <property type="project" value="TreeGrafter"/>
</dbReference>
<feature type="compositionally biased region" description="Basic residues" evidence="5">
    <location>
        <begin position="366"/>
        <end position="375"/>
    </location>
</feature>